<evidence type="ECO:0000313" key="1">
    <source>
        <dbReference type="EMBL" id="KQB37211.1"/>
    </source>
</evidence>
<reference evidence="1 2" key="1">
    <citation type="submission" date="2014-09" db="EMBL/GenBank/DDBJ databases">
        <title>Genome sequence of Flavobacterium aquidurense RC62.</title>
        <authorList>
            <person name="Kim J.F."/>
            <person name="Kwak M.-J."/>
        </authorList>
    </citation>
    <scope>NUCLEOTIDE SEQUENCE [LARGE SCALE GENOMIC DNA]</scope>
    <source>
        <strain evidence="1 2">RC62</strain>
    </source>
</reference>
<comment type="caution">
    <text evidence="1">The sequence shown here is derived from an EMBL/GenBank/DDBJ whole genome shotgun (WGS) entry which is preliminary data.</text>
</comment>
<proteinExistence type="predicted"/>
<evidence type="ECO:0000313" key="2">
    <source>
        <dbReference type="Proteomes" id="UP000050443"/>
    </source>
</evidence>
<accession>A0A0Q0RMK6</accession>
<dbReference type="Pfam" id="PF21857">
    <property type="entry name" value="DUF6913"/>
    <property type="match status" value="1"/>
</dbReference>
<protein>
    <recommendedName>
        <fullName evidence="3">Nucleoside 2-deoxyribosyltransferase</fullName>
    </recommendedName>
</protein>
<dbReference type="OrthoDB" id="1430532at2"/>
<dbReference type="EMBL" id="JRLF01000015">
    <property type="protein sequence ID" value="KQB37211.1"/>
    <property type="molecule type" value="Genomic_DNA"/>
</dbReference>
<sequence length="170" mass="20001">MFLNYIKEFFVKKTLNNNLNNFKNEVFTSNIQTIGLLIDESNFIHSKELVNEIVLQGIALQNIKIVAYRSKFKEKETYSLPAFGKKHINWNGEITSVFLNEFIETEFDLLISYYDIETAILMMITNKSKAKFKVGFASVDKDLNRWMIDTAIENYKLFVHELFKYLKSIK</sequence>
<organism evidence="1 2">
    <name type="scientific">Flavobacterium aquidurense</name>
    <dbReference type="NCBI Taxonomy" id="362413"/>
    <lineage>
        <taxon>Bacteria</taxon>
        <taxon>Pseudomonadati</taxon>
        <taxon>Bacteroidota</taxon>
        <taxon>Flavobacteriia</taxon>
        <taxon>Flavobacteriales</taxon>
        <taxon>Flavobacteriaceae</taxon>
        <taxon>Flavobacterium</taxon>
    </lineage>
</organism>
<dbReference type="RefSeq" id="WP_055097948.1">
    <property type="nucleotide sequence ID" value="NZ_JRLF01000015.1"/>
</dbReference>
<dbReference type="STRING" id="362413.RC62_2377"/>
<dbReference type="PATRIC" id="fig|362413.3.peg.2319"/>
<dbReference type="AlphaFoldDB" id="A0A0Q0RMK6"/>
<gene>
    <name evidence="1" type="ORF">RC62_2377</name>
</gene>
<dbReference type="Proteomes" id="UP000050443">
    <property type="component" value="Unassembled WGS sequence"/>
</dbReference>
<name>A0A0Q0RMK6_9FLAO</name>
<dbReference type="InterPro" id="IPR054207">
    <property type="entry name" value="DUF6913"/>
</dbReference>
<evidence type="ECO:0008006" key="3">
    <source>
        <dbReference type="Google" id="ProtNLM"/>
    </source>
</evidence>